<name>K7A1G1_9ALTE</name>
<dbReference type="EMBL" id="BAER01000115">
    <property type="protein sequence ID" value="GAC34778.1"/>
    <property type="molecule type" value="Genomic_DNA"/>
</dbReference>
<protein>
    <recommendedName>
        <fullName evidence="3">Sulfotransferase family protein</fullName>
    </recommendedName>
</protein>
<evidence type="ECO:0000313" key="2">
    <source>
        <dbReference type="Proteomes" id="UP000006322"/>
    </source>
</evidence>
<dbReference type="STRING" id="1129793.GPLA_3898"/>
<evidence type="ECO:0008006" key="3">
    <source>
        <dbReference type="Google" id="ProtNLM"/>
    </source>
</evidence>
<proteinExistence type="predicted"/>
<dbReference type="SUPFAM" id="SSF52540">
    <property type="entry name" value="P-loop containing nucleoside triphosphate hydrolases"/>
    <property type="match status" value="1"/>
</dbReference>
<accession>K7A1G1</accession>
<comment type="caution">
    <text evidence="1">The sequence shown here is derived from an EMBL/GenBank/DDBJ whole genome shotgun (WGS) entry which is preliminary data.</text>
</comment>
<organism evidence="1 2">
    <name type="scientific">Paraglaciecola polaris LMG 21857</name>
    <dbReference type="NCBI Taxonomy" id="1129793"/>
    <lineage>
        <taxon>Bacteria</taxon>
        <taxon>Pseudomonadati</taxon>
        <taxon>Pseudomonadota</taxon>
        <taxon>Gammaproteobacteria</taxon>
        <taxon>Alteromonadales</taxon>
        <taxon>Alteromonadaceae</taxon>
        <taxon>Paraglaciecola</taxon>
    </lineage>
</organism>
<reference evidence="2" key="1">
    <citation type="journal article" date="2014" name="Environ. Microbiol.">
        <title>Comparative genomics of the marine bacterial genus Glaciecola reveals the high degree of genomic diversity and genomic characteristic for cold adaptation.</title>
        <authorList>
            <person name="Qin Q.L."/>
            <person name="Xie B.B."/>
            <person name="Yu Y."/>
            <person name="Shu Y.L."/>
            <person name="Rong J.C."/>
            <person name="Zhang Y.J."/>
            <person name="Zhao D.L."/>
            <person name="Chen X.L."/>
            <person name="Zhang X.Y."/>
            <person name="Chen B."/>
            <person name="Zhou B.C."/>
            <person name="Zhang Y.Z."/>
        </authorList>
    </citation>
    <scope>NUCLEOTIDE SEQUENCE [LARGE SCALE GENOMIC DNA]</scope>
    <source>
        <strain evidence="2">LMG 21857</strain>
    </source>
</reference>
<dbReference type="InterPro" id="IPR027417">
    <property type="entry name" value="P-loop_NTPase"/>
</dbReference>
<sequence length="357" mass="40948">MSVLSTGINNPILCRRPAKCDNRFLALLHWHWLELCFFNFAFAEILVIKINDPIVHFTHELATQLKPLEQLSAQGKVQKIKLIIHAGTPKTGTTSLQTYLDKKQRKLRGKGILYPHNLAESNNPAAPKHQWFEKNLVSAHLENFLANFTHIISQLKPDTHTIILSSEGIYNYWWDFPGESKEALRTLSQLFDVDLWVWFREPLGFIESYYKQCIRNPQVASNPCYGKDLSFAEMLHIPWFSKHLDYQGFVTECQTLLGENSVSAFQYKGDVVQEVAHKLGLATTHDNPTPRQNNSLNSASIKLLKTLNHYNIKAKDKELLMPHLKEINGLLGRYVNDSLIDDISRDRVLMIANPVTF</sequence>
<evidence type="ECO:0000313" key="1">
    <source>
        <dbReference type="EMBL" id="GAC34778.1"/>
    </source>
</evidence>
<dbReference type="AlphaFoldDB" id="K7A1G1"/>
<dbReference type="Proteomes" id="UP000006322">
    <property type="component" value="Unassembled WGS sequence"/>
</dbReference>
<gene>
    <name evidence="1" type="ORF">GPLA_3898</name>
</gene>
<keyword evidence="2" id="KW-1185">Reference proteome</keyword>
<dbReference type="Gene3D" id="3.40.50.300">
    <property type="entry name" value="P-loop containing nucleotide triphosphate hydrolases"/>
    <property type="match status" value="1"/>
</dbReference>